<dbReference type="EMBL" id="WNXC01000001">
    <property type="protein sequence ID" value="MBB2147534.1"/>
    <property type="molecule type" value="Genomic_DNA"/>
</dbReference>
<organism evidence="1 2">
    <name type="scientific">Pedobacter gandavensis</name>
    <dbReference type="NCBI Taxonomy" id="2679963"/>
    <lineage>
        <taxon>Bacteria</taxon>
        <taxon>Pseudomonadati</taxon>
        <taxon>Bacteroidota</taxon>
        <taxon>Sphingobacteriia</taxon>
        <taxon>Sphingobacteriales</taxon>
        <taxon>Sphingobacteriaceae</taxon>
        <taxon>Pedobacter</taxon>
    </lineage>
</organism>
<comment type="caution">
    <text evidence="1">The sequence shown here is derived from an EMBL/GenBank/DDBJ whole genome shotgun (WGS) entry which is preliminary data.</text>
</comment>
<gene>
    <name evidence="1" type="ORF">GM920_01290</name>
</gene>
<name>A0ABR6EQM0_9SPHI</name>
<protein>
    <submittedName>
        <fullName evidence="1">Uncharacterized protein</fullName>
    </submittedName>
</protein>
<proteinExistence type="predicted"/>
<keyword evidence="2" id="KW-1185">Reference proteome</keyword>
<dbReference type="Proteomes" id="UP000636110">
    <property type="component" value="Unassembled WGS sequence"/>
</dbReference>
<reference evidence="1 2" key="1">
    <citation type="submission" date="2019-11" db="EMBL/GenBank/DDBJ databases">
        <title>Description of Pedobacter sp. LMG 31462T.</title>
        <authorList>
            <person name="Carlier A."/>
            <person name="Qi S."/>
            <person name="Vandamme P."/>
        </authorList>
    </citation>
    <scope>NUCLEOTIDE SEQUENCE [LARGE SCALE GENOMIC DNA]</scope>
    <source>
        <strain evidence="1 2">LMG 31462</strain>
    </source>
</reference>
<evidence type="ECO:0000313" key="2">
    <source>
        <dbReference type="Proteomes" id="UP000636110"/>
    </source>
</evidence>
<evidence type="ECO:0000313" key="1">
    <source>
        <dbReference type="EMBL" id="MBB2147534.1"/>
    </source>
</evidence>
<dbReference type="RefSeq" id="WP_182952805.1">
    <property type="nucleotide sequence ID" value="NZ_WNXC01000001.1"/>
</dbReference>
<sequence>METLTKLPPRFLEYYINVRRWKTELDFFNTEVVFLNRLMEEHFLQLIAEDRILKLKQLGNKLAVLMKEKHQIKEVLDFQLKEIELLAEGLLKEKTAMLEGKQAHLEYQMIDLIHEYREVKRELYVFMEVVLDERRLLIN</sequence>
<accession>A0ABR6EQM0</accession>